<keyword evidence="2" id="KW-0547">Nucleotide-binding</keyword>
<feature type="region of interest" description="Disordered" evidence="5">
    <location>
        <begin position="230"/>
        <end position="276"/>
    </location>
</feature>
<feature type="domain" description="Protein kinase" evidence="6">
    <location>
        <begin position="1"/>
        <end position="211"/>
    </location>
</feature>
<dbReference type="OrthoDB" id="5523198at2"/>
<dbReference type="GO" id="GO:0004674">
    <property type="term" value="F:protein serine/threonine kinase activity"/>
    <property type="evidence" value="ECO:0007669"/>
    <property type="project" value="TreeGrafter"/>
</dbReference>
<comment type="caution">
    <text evidence="7">The sequence shown here is derived from an EMBL/GenBank/DDBJ whole genome shotgun (WGS) entry which is preliminary data.</text>
</comment>
<dbReference type="RefSeq" id="WP_044191134.1">
    <property type="nucleotide sequence ID" value="NZ_JMCB01000008.1"/>
</dbReference>
<dbReference type="SUPFAM" id="SSF56112">
    <property type="entry name" value="Protein kinase-like (PK-like)"/>
    <property type="match status" value="1"/>
</dbReference>
<dbReference type="EMBL" id="JMCB01000008">
    <property type="protein sequence ID" value="KFE67131.1"/>
    <property type="molecule type" value="Genomic_DNA"/>
</dbReference>
<dbReference type="Pfam" id="PF00069">
    <property type="entry name" value="Pkinase"/>
    <property type="match status" value="1"/>
</dbReference>
<dbReference type="Gene3D" id="1.10.510.10">
    <property type="entry name" value="Transferase(Phosphotransferase) domain 1"/>
    <property type="match status" value="1"/>
</dbReference>
<accession>A0A085WHG8</accession>
<organism evidence="7 8">
    <name type="scientific">Hyalangium minutum</name>
    <dbReference type="NCBI Taxonomy" id="394096"/>
    <lineage>
        <taxon>Bacteria</taxon>
        <taxon>Pseudomonadati</taxon>
        <taxon>Myxococcota</taxon>
        <taxon>Myxococcia</taxon>
        <taxon>Myxococcales</taxon>
        <taxon>Cystobacterineae</taxon>
        <taxon>Archangiaceae</taxon>
        <taxon>Hyalangium</taxon>
    </lineage>
</organism>
<dbReference type="STRING" id="394096.DB31_8484"/>
<dbReference type="GO" id="GO:0005524">
    <property type="term" value="F:ATP binding"/>
    <property type="evidence" value="ECO:0007669"/>
    <property type="project" value="UniProtKB-KW"/>
</dbReference>
<reference evidence="7 8" key="1">
    <citation type="submission" date="2014-04" db="EMBL/GenBank/DDBJ databases">
        <title>Genome assembly of Hyalangium minutum DSM 14724.</title>
        <authorList>
            <person name="Sharma G."/>
            <person name="Subramanian S."/>
        </authorList>
    </citation>
    <scope>NUCLEOTIDE SEQUENCE [LARGE SCALE GENOMIC DNA]</scope>
    <source>
        <strain evidence="7 8">DSM 14724</strain>
    </source>
</reference>
<keyword evidence="1" id="KW-0808">Transferase</keyword>
<proteinExistence type="predicted"/>
<evidence type="ECO:0000256" key="4">
    <source>
        <dbReference type="ARBA" id="ARBA00022840"/>
    </source>
</evidence>
<dbReference type="PANTHER" id="PTHR43289:SF6">
    <property type="entry name" value="SERINE_THREONINE-PROTEIN KINASE NEKL-3"/>
    <property type="match status" value="1"/>
</dbReference>
<dbReference type="PANTHER" id="PTHR43289">
    <property type="entry name" value="MITOGEN-ACTIVATED PROTEIN KINASE KINASE KINASE 20-RELATED"/>
    <property type="match status" value="1"/>
</dbReference>
<dbReference type="SMART" id="SM00220">
    <property type="entry name" value="S_TKc"/>
    <property type="match status" value="1"/>
</dbReference>
<name>A0A085WHG8_9BACT</name>
<evidence type="ECO:0000313" key="8">
    <source>
        <dbReference type="Proteomes" id="UP000028725"/>
    </source>
</evidence>
<evidence type="ECO:0000256" key="2">
    <source>
        <dbReference type="ARBA" id="ARBA00022741"/>
    </source>
</evidence>
<protein>
    <recommendedName>
        <fullName evidence="6">Protein kinase domain-containing protein</fullName>
    </recommendedName>
</protein>
<gene>
    <name evidence="7" type="ORF">DB31_8484</name>
</gene>
<keyword evidence="4" id="KW-0067">ATP-binding</keyword>
<keyword evidence="8" id="KW-1185">Reference proteome</keyword>
<evidence type="ECO:0000256" key="1">
    <source>
        <dbReference type="ARBA" id="ARBA00022679"/>
    </source>
</evidence>
<keyword evidence="3" id="KW-0418">Kinase</keyword>
<evidence type="ECO:0000256" key="5">
    <source>
        <dbReference type="SAM" id="MobiDB-lite"/>
    </source>
</evidence>
<feature type="compositionally biased region" description="Acidic residues" evidence="5">
    <location>
        <begin position="245"/>
        <end position="255"/>
    </location>
</feature>
<evidence type="ECO:0000313" key="7">
    <source>
        <dbReference type="EMBL" id="KFE67131.1"/>
    </source>
</evidence>
<dbReference type="InterPro" id="IPR000719">
    <property type="entry name" value="Prot_kinase_dom"/>
</dbReference>
<evidence type="ECO:0000259" key="6">
    <source>
        <dbReference type="PROSITE" id="PS50011"/>
    </source>
</evidence>
<sequence>MHFDAPDVGSTVGPWLLQEHVDSGSFGIVYLARRAEQPDSPRTHRELLQVLAQLAGALATAHARGALHRDVKGENIRVRTDGRAVLLDWGSGWFEGASPLTDSPAPPGTTAYRPPEQRAFQWQFRKDMEARWHSTATDDLYSLGVTLYRLVTGKYLPPCTDGGEPVARKVPPPSTLATVSPELETIILRLISDDRKVRGTAEQLARESAMIVETGGPALDLAIRPTSSALVTEEGEPPQPSSGGLDDDGLEEDERPSDSVPAKQKNRAEVAPSMRDRVRQHHELAVPAWLTWTGASAMGGLITALMMLWVRPGVPEPAPKPLPNPTPWLATPEEVAPFAPDAGVGEAALSSVENMNPRVGDFVVSLGRSMPSKPFPLQRRPPCNRGEKEINGGCWIGPIDAEKPPCGDQMFDYEGRCYFASFGENRQPTSGEP</sequence>
<dbReference type="AlphaFoldDB" id="A0A085WHG8"/>
<dbReference type="InterPro" id="IPR011009">
    <property type="entry name" value="Kinase-like_dom_sf"/>
</dbReference>
<dbReference type="Proteomes" id="UP000028725">
    <property type="component" value="Unassembled WGS sequence"/>
</dbReference>
<dbReference type="PROSITE" id="PS50011">
    <property type="entry name" value="PROTEIN_KINASE_DOM"/>
    <property type="match status" value="1"/>
</dbReference>
<evidence type="ECO:0000256" key="3">
    <source>
        <dbReference type="ARBA" id="ARBA00022777"/>
    </source>
</evidence>